<dbReference type="EMBL" id="GBRH01256696">
    <property type="protein sequence ID" value="JAD41199.1"/>
    <property type="molecule type" value="Transcribed_RNA"/>
</dbReference>
<dbReference type="AlphaFoldDB" id="A0A0A8ZP59"/>
<reference evidence="1" key="2">
    <citation type="journal article" date="2015" name="Data Brief">
        <title>Shoot transcriptome of the giant reed, Arundo donax.</title>
        <authorList>
            <person name="Barrero R.A."/>
            <person name="Guerrero F.D."/>
            <person name="Moolhuijzen P."/>
            <person name="Goolsby J.A."/>
            <person name="Tidwell J."/>
            <person name="Bellgard S.E."/>
            <person name="Bellgard M.I."/>
        </authorList>
    </citation>
    <scope>NUCLEOTIDE SEQUENCE</scope>
    <source>
        <tissue evidence="1">Shoot tissue taken approximately 20 cm above the soil surface</tissue>
    </source>
</reference>
<name>A0A0A8ZP59_ARUDO</name>
<protein>
    <submittedName>
        <fullName evidence="1">Uncharacterized protein</fullName>
    </submittedName>
</protein>
<accession>A0A0A8ZP59</accession>
<reference evidence="1" key="1">
    <citation type="submission" date="2014-09" db="EMBL/GenBank/DDBJ databases">
        <authorList>
            <person name="Magalhaes I.L.F."/>
            <person name="Oliveira U."/>
            <person name="Santos F.R."/>
            <person name="Vidigal T.H.D.A."/>
            <person name="Brescovit A.D."/>
            <person name="Santos A.J."/>
        </authorList>
    </citation>
    <scope>NUCLEOTIDE SEQUENCE</scope>
    <source>
        <tissue evidence="1">Shoot tissue taken approximately 20 cm above the soil surface</tissue>
    </source>
</reference>
<organism evidence="1">
    <name type="scientific">Arundo donax</name>
    <name type="common">Giant reed</name>
    <name type="synonym">Donax arundinaceus</name>
    <dbReference type="NCBI Taxonomy" id="35708"/>
    <lineage>
        <taxon>Eukaryota</taxon>
        <taxon>Viridiplantae</taxon>
        <taxon>Streptophyta</taxon>
        <taxon>Embryophyta</taxon>
        <taxon>Tracheophyta</taxon>
        <taxon>Spermatophyta</taxon>
        <taxon>Magnoliopsida</taxon>
        <taxon>Liliopsida</taxon>
        <taxon>Poales</taxon>
        <taxon>Poaceae</taxon>
        <taxon>PACMAD clade</taxon>
        <taxon>Arundinoideae</taxon>
        <taxon>Arundineae</taxon>
        <taxon>Arundo</taxon>
    </lineage>
</organism>
<evidence type="ECO:0000313" key="1">
    <source>
        <dbReference type="EMBL" id="JAD41199.1"/>
    </source>
</evidence>
<proteinExistence type="predicted"/>
<sequence length="44" mass="5209">MVRATNPYFLLLMFQKTRQILHACPKYRIKLSCTTIHLKNISSE</sequence>